<dbReference type="VEuPathDB" id="VectorBase:GAUT026013"/>
<protein>
    <submittedName>
        <fullName evidence="1">Uncharacterized protein</fullName>
    </submittedName>
</protein>
<keyword evidence="2" id="KW-1185">Reference proteome</keyword>
<dbReference type="AlphaFoldDB" id="A0A1A9V4W3"/>
<name>A0A1A9V4W3_GLOAU</name>
<evidence type="ECO:0000313" key="1">
    <source>
        <dbReference type="EnsemblMetazoa" id="GAUT026013-PA"/>
    </source>
</evidence>
<dbReference type="EnsemblMetazoa" id="GAUT026013-RA">
    <property type="protein sequence ID" value="GAUT026013-PA"/>
    <property type="gene ID" value="GAUT026013"/>
</dbReference>
<dbReference type="Proteomes" id="UP000078200">
    <property type="component" value="Unassembled WGS sequence"/>
</dbReference>
<reference evidence="1" key="1">
    <citation type="submission" date="2020-05" db="UniProtKB">
        <authorList>
            <consortium name="EnsemblMetazoa"/>
        </authorList>
    </citation>
    <scope>IDENTIFICATION</scope>
    <source>
        <strain evidence="1">TTRI</strain>
    </source>
</reference>
<proteinExistence type="predicted"/>
<evidence type="ECO:0000313" key="2">
    <source>
        <dbReference type="Proteomes" id="UP000078200"/>
    </source>
</evidence>
<organism evidence="1 2">
    <name type="scientific">Glossina austeni</name>
    <name type="common">Savannah tsetse fly</name>
    <dbReference type="NCBI Taxonomy" id="7395"/>
    <lineage>
        <taxon>Eukaryota</taxon>
        <taxon>Metazoa</taxon>
        <taxon>Ecdysozoa</taxon>
        <taxon>Arthropoda</taxon>
        <taxon>Hexapoda</taxon>
        <taxon>Insecta</taxon>
        <taxon>Pterygota</taxon>
        <taxon>Neoptera</taxon>
        <taxon>Endopterygota</taxon>
        <taxon>Diptera</taxon>
        <taxon>Brachycera</taxon>
        <taxon>Muscomorpha</taxon>
        <taxon>Hippoboscoidea</taxon>
        <taxon>Glossinidae</taxon>
        <taxon>Glossina</taxon>
    </lineage>
</organism>
<accession>A0A1A9V4W3</accession>
<sequence>MTENQKISDFLIEFDVRISYQTEVGAKTDEDLLTILLLNLLREKFRAIKAAVDPVNEFPTLKTRLLDIGDKDEISGGRVLKEIHKNTVKTEAKISIKICQNHIFLLIIKIKTKDYKTIIAKFNKAKHIYQNADFIVLFDKKNLCLSSKYYDQLWCIDSRISVITNLCSLVRTTVSMEKLN</sequence>